<dbReference type="PROSITE" id="PS50887">
    <property type="entry name" value="GGDEF"/>
    <property type="match status" value="1"/>
</dbReference>
<proteinExistence type="predicted"/>
<dbReference type="FunFam" id="3.30.70.270:FF:000001">
    <property type="entry name" value="Diguanylate cyclase domain protein"/>
    <property type="match status" value="1"/>
</dbReference>
<dbReference type="PANTHER" id="PTHR45138">
    <property type="entry name" value="REGULATORY COMPONENTS OF SENSORY TRANSDUCTION SYSTEM"/>
    <property type="match status" value="1"/>
</dbReference>
<dbReference type="Pfam" id="PF00990">
    <property type="entry name" value="GGDEF"/>
    <property type="match status" value="1"/>
</dbReference>
<dbReference type="InterPro" id="IPR029787">
    <property type="entry name" value="Nucleotide_cyclase"/>
</dbReference>
<name>A0A7X0P9Q2_9BURK</name>
<keyword evidence="4" id="KW-1133">Transmembrane helix</keyword>
<keyword evidence="4" id="KW-0472">Membrane</keyword>
<keyword evidence="7" id="KW-1185">Reference proteome</keyword>
<evidence type="ECO:0000256" key="1">
    <source>
        <dbReference type="ARBA" id="ARBA00012528"/>
    </source>
</evidence>
<comment type="catalytic activity">
    <reaction evidence="2">
        <text>2 GTP = 3',3'-c-di-GMP + 2 diphosphate</text>
        <dbReference type="Rhea" id="RHEA:24898"/>
        <dbReference type="ChEBI" id="CHEBI:33019"/>
        <dbReference type="ChEBI" id="CHEBI:37565"/>
        <dbReference type="ChEBI" id="CHEBI:58805"/>
        <dbReference type="EC" id="2.7.7.65"/>
    </reaction>
</comment>
<dbReference type="GO" id="GO:0043709">
    <property type="term" value="P:cell adhesion involved in single-species biofilm formation"/>
    <property type="evidence" value="ECO:0007669"/>
    <property type="project" value="TreeGrafter"/>
</dbReference>
<feature type="transmembrane region" description="Helical" evidence="4">
    <location>
        <begin position="151"/>
        <end position="170"/>
    </location>
</feature>
<dbReference type="SUPFAM" id="SSF55073">
    <property type="entry name" value="Nucleotide cyclase"/>
    <property type="match status" value="1"/>
</dbReference>
<evidence type="ECO:0000256" key="3">
    <source>
        <dbReference type="SAM" id="MobiDB-lite"/>
    </source>
</evidence>
<reference evidence="6 7" key="1">
    <citation type="submission" date="2020-08" db="EMBL/GenBank/DDBJ databases">
        <title>Functional genomics of gut bacteria from endangered species of beetles.</title>
        <authorList>
            <person name="Carlos-Shanley C."/>
        </authorList>
    </citation>
    <scope>NUCLEOTIDE SEQUENCE [LARGE SCALE GENOMIC DNA]</scope>
    <source>
        <strain evidence="6 7">S00198</strain>
    </source>
</reference>
<sequence length="411" mass="44368">MPAFTADVPTMLVMIILSSLAAALAMAVVTWGKRREGVELWALGLLLNAMAYALFASRGHIHALLSIVLGNVLLCGVFTSLAAALLQFQGRPIPWPAMAVTPVLMAAGMAWFIDDYAARVVIAGLLLGALSLWALWILFSRRDSTPGRGAWLVMAMLALQALVFLVRVVAVGGSDQPATGIMQPSGVQTLTFSTTFIELMVATMGFIFMARDRADENNRRLAALDPLTGVANRRAAIAALDRDVARAVRTRESIAVMMVDIDHFKRVNDHYGHPVGDQVLCSVVNLLRERLRSQDLVSRYGGEEFLVVLPDTDLIGAHQLARQLCESVSGARHRHEGKDISVTVSIGVFGGRLEPGDSWDMLISAADRALYRAKELGRNRVEAAVALHPPSSPSSLDSNPETLPASGYSGY</sequence>
<evidence type="ECO:0000256" key="2">
    <source>
        <dbReference type="ARBA" id="ARBA00034247"/>
    </source>
</evidence>
<dbReference type="NCBIfam" id="TIGR00254">
    <property type="entry name" value="GGDEF"/>
    <property type="match status" value="1"/>
</dbReference>
<dbReference type="InterPro" id="IPR043128">
    <property type="entry name" value="Rev_trsase/Diguanyl_cyclase"/>
</dbReference>
<feature type="transmembrane region" description="Helical" evidence="4">
    <location>
        <begin position="61"/>
        <end position="86"/>
    </location>
</feature>
<protein>
    <recommendedName>
        <fullName evidence="1">diguanylate cyclase</fullName>
        <ecNumber evidence="1">2.7.7.65</ecNumber>
    </recommendedName>
</protein>
<feature type="domain" description="GGDEF" evidence="5">
    <location>
        <begin position="252"/>
        <end position="386"/>
    </location>
</feature>
<keyword evidence="4" id="KW-0812">Transmembrane</keyword>
<organism evidence="6 7">
    <name type="scientific">Acidovorax soli</name>
    <dbReference type="NCBI Taxonomy" id="592050"/>
    <lineage>
        <taxon>Bacteria</taxon>
        <taxon>Pseudomonadati</taxon>
        <taxon>Pseudomonadota</taxon>
        <taxon>Betaproteobacteria</taxon>
        <taxon>Burkholderiales</taxon>
        <taxon>Comamonadaceae</taxon>
        <taxon>Acidovorax</taxon>
    </lineage>
</organism>
<feature type="transmembrane region" description="Helical" evidence="4">
    <location>
        <begin position="119"/>
        <end position="139"/>
    </location>
</feature>
<feature type="transmembrane region" description="Helical" evidence="4">
    <location>
        <begin position="38"/>
        <end position="55"/>
    </location>
</feature>
<dbReference type="PANTHER" id="PTHR45138:SF9">
    <property type="entry name" value="DIGUANYLATE CYCLASE DGCM-RELATED"/>
    <property type="match status" value="1"/>
</dbReference>
<feature type="transmembrane region" description="Helical" evidence="4">
    <location>
        <begin position="190"/>
        <end position="210"/>
    </location>
</feature>
<dbReference type="EMBL" id="JACHLK010000001">
    <property type="protein sequence ID" value="MBB6557913.1"/>
    <property type="molecule type" value="Genomic_DNA"/>
</dbReference>
<dbReference type="RefSeq" id="WP_184855326.1">
    <property type="nucleotide sequence ID" value="NZ_JACHLK010000001.1"/>
</dbReference>
<evidence type="ECO:0000256" key="4">
    <source>
        <dbReference type="SAM" id="Phobius"/>
    </source>
</evidence>
<dbReference type="EC" id="2.7.7.65" evidence="1"/>
<accession>A0A7X0P9Q2</accession>
<dbReference type="CDD" id="cd01949">
    <property type="entry name" value="GGDEF"/>
    <property type="match status" value="1"/>
</dbReference>
<dbReference type="Proteomes" id="UP000575083">
    <property type="component" value="Unassembled WGS sequence"/>
</dbReference>
<feature type="transmembrane region" description="Helical" evidence="4">
    <location>
        <begin position="12"/>
        <end position="31"/>
    </location>
</feature>
<evidence type="ECO:0000259" key="5">
    <source>
        <dbReference type="PROSITE" id="PS50887"/>
    </source>
</evidence>
<evidence type="ECO:0000313" key="7">
    <source>
        <dbReference type="Proteomes" id="UP000575083"/>
    </source>
</evidence>
<dbReference type="InterPro" id="IPR000160">
    <property type="entry name" value="GGDEF_dom"/>
</dbReference>
<feature type="transmembrane region" description="Helical" evidence="4">
    <location>
        <begin position="93"/>
        <end position="113"/>
    </location>
</feature>
<dbReference type="SMART" id="SM00267">
    <property type="entry name" value="GGDEF"/>
    <property type="match status" value="1"/>
</dbReference>
<evidence type="ECO:0000313" key="6">
    <source>
        <dbReference type="EMBL" id="MBB6557913.1"/>
    </source>
</evidence>
<gene>
    <name evidence="6" type="ORF">HNP48_000577</name>
</gene>
<dbReference type="AlphaFoldDB" id="A0A7X0P9Q2"/>
<feature type="region of interest" description="Disordered" evidence="3">
    <location>
        <begin position="388"/>
        <end position="411"/>
    </location>
</feature>
<comment type="caution">
    <text evidence="6">The sequence shown here is derived from an EMBL/GenBank/DDBJ whole genome shotgun (WGS) entry which is preliminary data.</text>
</comment>
<dbReference type="Gene3D" id="3.30.70.270">
    <property type="match status" value="1"/>
</dbReference>
<dbReference type="GO" id="GO:1902201">
    <property type="term" value="P:negative regulation of bacterial-type flagellum-dependent cell motility"/>
    <property type="evidence" value="ECO:0007669"/>
    <property type="project" value="TreeGrafter"/>
</dbReference>
<dbReference type="GO" id="GO:0005886">
    <property type="term" value="C:plasma membrane"/>
    <property type="evidence" value="ECO:0007669"/>
    <property type="project" value="TreeGrafter"/>
</dbReference>
<dbReference type="InterPro" id="IPR050469">
    <property type="entry name" value="Diguanylate_Cyclase"/>
</dbReference>
<dbReference type="GO" id="GO:0052621">
    <property type="term" value="F:diguanylate cyclase activity"/>
    <property type="evidence" value="ECO:0007669"/>
    <property type="project" value="UniProtKB-EC"/>
</dbReference>